<feature type="region of interest" description="Disordered" evidence="1">
    <location>
        <begin position="31"/>
        <end position="63"/>
    </location>
</feature>
<feature type="region of interest" description="Disordered" evidence="1">
    <location>
        <begin position="97"/>
        <end position="119"/>
    </location>
</feature>
<organism evidence="3 4">
    <name type="scientific">Hyphomicrobium sulfonivorans</name>
    <dbReference type="NCBI Taxonomy" id="121290"/>
    <lineage>
        <taxon>Bacteria</taxon>
        <taxon>Pseudomonadati</taxon>
        <taxon>Pseudomonadota</taxon>
        <taxon>Alphaproteobacteria</taxon>
        <taxon>Hyphomicrobiales</taxon>
        <taxon>Hyphomicrobiaceae</taxon>
        <taxon>Hyphomicrobium</taxon>
    </lineage>
</organism>
<protein>
    <submittedName>
        <fullName evidence="3">Uncharacterized protein</fullName>
    </submittedName>
</protein>
<feature type="compositionally biased region" description="Low complexity" evidence="1">
    <location>
        <begin position="32"/>
        <end position="52"/>
    </location>
</feature>
<evidence type="ECO:0000256" key="2">
    <source>
        <dbReference type="SAM" id="SignalP"/>
    </source>
</evidence>
<evidence type="ECO:0000256" key="1">
    <source>
        <dbReference type="SAM" id="MobiDB-lite"/>
    </source>
</evidence>
<accession>A0A109BDI1</accession>
<dbReference type="EMBL" id="LMTR01000071">
    <property type="protein sequence ID" value="KWT66771.1"/>
    <property type="molecule type" value="Genomic_DNA"/>
</dbReference>
<feature type="chain" id="PRO_5007132562" evidence="2">
    <location>
        <begin position="25"/>
        <end position="119"/>
    </location>
</feature>
<reference evidence="3 4" key="1">
    <citation type="submission" date="2015-10" db="EMBL/GenBank/DDBJ databases">
        <title>Transcriptomic analysis of a linuron degrading triple-species bacterial consortium.</title>
        <authorList>
            <person name="Albers P."/>
        </authorList>
    </citation>
    <scope>NUCLEOTIDE SEQUENCE [LARGE SCALE GENOMIC DNA]</scope>
    <source>
        <strain evidence="3 4">WDL6</strain>
    </source>
</reference>
<dbReference type="AlphaFoldDB" id="A0A109BDI1"/>
<name>A0A109BDI1_HYPSL</name>
<keyword evidence="2" id="KW-0732">Signal</keyword>
<dbReference type="Proteomes" id="UP000059074">
    <property type="component" value="Unassembled WGS sequence"/>
</dbReference>
<dbReference type="RefSeq" id="WP_068462374.1">
    <property type="nucleotide sequence ID" value="NZ_LMTR01000071.1"/>
</dbReference>
<comment type="caution">
    <text evidence="3">The sequence shown here is derived from an EMBL/GenBank/DDBJ whole genome shotgun (WGS) entry which is preliminary data.</text>
</comment>
<sequence length="119" mass="12146">MSGGRIVVALALATAVLAGHSAFAFQQEQVGAPAATESAPAAPVETAPAADPQASLNTDIGAKAETGTEIRIPGLGRLGVLPKMDFGLELLYGAAESQPDRVAPPEDDLTVRGSVKHRF</sequence>
<evidence type="ECO:0000313" key="3">
    <source>
        <dbReference type="EMBL" id="KWT66771.1"/>
    </source>
</evidence>
<keyword evidence="4" id="KW-1185">Reference proteome</keyword>
<proteinExistence type="predicted"/>
<dbReference type="OrthoDB" id="7932797at2"/>
<gene>
    <name evidence="3" type="ORF">APY04_2178</name>
</gene>
<feature type="signal peptide" evidence="2">
    <location>
        <begin position="1"/>
        <end position="24"/>
    </location>
</feature>
<evidence type="ECO:0000313" key="4">
    <source>
        <dbReference type="Proteomes" id="UP000059074"/>
    </source>
</evidence>
<dbReference type="PATRIC" id="fig|121290.4.peg.2378"/>